<dbReference type="Proteomes" id="UP000410492">
    <property type="component" value="Unassembled WGS sequence"/>
</dbReference>
<accession>A0A653DTM9</accession>
<organism evidence="1 2">
    <name type="scientific">Callosobruchus maculatus</name>
    <name type="common">Southern cowpea weevil</name>
    <name type="synonym">Pulse bruchid</name>
    <dbReference type="NCBI Taxonomy" id="64391"/>
    <lineage>
        <taxon>Eukaryota</taxon>
        <taxon>Metazoa</taxon>
        <taxon>Ecdysozoa</taxon>
        <taxon>Arthropoda</taxon>
        <taxon>Hexapoda</taxon>
        <taxon>Insecta</taxon>
        <taxon>Pterygota</taxon>
        <taxon>Neoptera</taxon>
        <taxon>Endopterygota</taxon>
        <taxon>Coleoptera</taxon>
        <taxon>Polyphaga</taxon>
        <taxon>Cucujiformia</taxon>
        <taxon>Chrysomeloidea</taxon>
        <taxon>Chrysomelidae</taxon>
        <taxon>Bruchinae</taxon>
        <taxon>Bruchini</taxon>
        <taxon>Callosobruchus</taxon>
    </lineage>
</organism>
<proteinExistence type="predicted"/>
<evidence type="ECO:0000313" key="1">
    <source>
        <dbReference type="EMBL" id="VEN63407.1"/>
    </source>
</evidence>
<gene>
    <name evidence="1" type="ORF">CALMAC_LOCUS20229</name>
</gene>
<reference evidence="1 2" key="1">
    <citation type="submission" date="2019-01" db="EMBL/GenBank/DDBJ databases">
        <authorList>
            <person name="Sayadi A."/>
        </authorList>
    </citation>
    <scope>NUCLEOTIDE SEQUENCE [LARGE SCALE GENOMIC DNA]</scope>
</reference>
<keyword evidence="2" id="KW-1185">Reference proteome</keyword>
<sequence>MEIVAAFLMEFVKSCNATLRFVSHVVALDKLSAKRFQFALLVSHLLRDEKKCLSISVVMIIEKWSVKCRSSNVFHDNVPGNCGELRLKSIADVLANCTLKWVGFPVFSKTTFISCMSGSTVRPRVSSRRESHRGE</sequence>
<evidence type="ECO:0000313" key="2">
    <source>
        <dbReference type="Proteomes" id="UP000410492"/>
    </source>
</evidence>
<dbReference type="OrthoDB" id="10474681at2759"/>
<protein>
    <submittedName>
        <fullName evidence="1">Uncharacterized protein</fullName>
    </submittedName>
</protein>
<name>A0A653DTM9_CALMS</name>
<dbReference type="AlphaFoldDB" id="A0A653DTM9"/>
<dbReference type="EMBL" id="CAACVG010014598">
    <property type="protein sequence ID" value="VEN63407.1"/>
    <property type="molecule type" value="Genomic_DNA"/>
</dbReference>